<dbReference type="InterPro" id="IPR021109">
    <property type="entry name" value="Peptidase_aspartic_dom_sf"/>
</dbReference>
<dbReference type="SUPFAM" id="SSF50630">
    <property type="entry name" value="Acid proteases"/>
    <property type="match status" value="1"/>
</dbReference>
<dbReference type="RefSeq" id="WP_408086233.1">
    <property type="nucleotide sequence ID" value="NZ_JBELPZ010000025.1"/>
</dbReference>
<dbReference type="Gene3D" id="2.30.42.10">
    <property type="match status" value="1"/>
</dbReference>
<feature type="signal peptide" evidence="1">
    <location>
        <begin position="1"/>
        <end position="20"/>
    </location>
</feature>
<gene>
    <name evidence="3" type="ORF">ABS766_16150</name>
</gene>
<dbReference type="CDD" id="cd00136">
    <property type="entry name" value="PDZ_canonical"/>
    <property type="match status" value="1"/>
</dbReference>
<dbReference type="InterPro" id="IPR034122">
    <property type="entry name" value="Retropepsin-like_bacterial"/>
</dbReference>
<reference evidence="3 4" key="1">
    <citation type="submission" date="2024-06" db="EMBL/GenBank/DDBJ databases">
        <authorList>
            <person name="Kaempfer P."/>
            <person name="Viver T."/>
        </authorList>
    </citation>
    <scope>NUCLEOTIDE SEQUENCE [LARGE SCALE GENOMIC DNA]</scope>
    <source>
        <strain evidence="3 4">ST-119</strain>
    </source>
</reference>
<dbReference type="CDD" id="cd05483">
    <property type="entry name" value="retropepsin_like_bacteria"/>
    <property type="match status" value="1"/>
</dbReference>
<sequence>MKYILLLLLVPFLVLSQTDAQKEAIKNRDKYLFGTTRLQKNFVKTIPFEYGVNEEIVVPVQIGGEIYHFLFDTGATTIVSQEIKDKLELHELFSNEMVDGSGQIEQMPVYILDKLAFSDIEFKDVAVIASDFKKFGSLFCEKIDGLLGTNIMRTCHWKIDYKNRQLIMSDKKIKPSKNFYPIDFKEGFSGSPLLTVYMGGYSVIMLMDTGYNGGFSIPDSLFFKSEKLRSLPYNKGYGNSTITLYNAKPRQKYLAAIDSVYIENKRHLVKNGIADIDEGETFLIGNDIFEGFGEVILDWDKKRIYLPETVVEEDDKYNTFGFGPAYDDGTITIALVWEGSSAFTQGLEVGDVVISINGTDCQNIDRKKWCALVGLIKNKETKTLPVTIKKKDGTEKGYILKRGNLFE</sequence>
<keyword evidence="3" id="KW-0645">Protease</keyword>
<dbReference type="Proteomes" id="UP001629156">
    <property type="component" value="Unassembled WGS sequence"/>
</dbReference>
<feature type="domain" description="PDZ" evidence="2">
    <location>
        <begin position="308"/>
        <end position="364"/>
    </location>
</feature>
<dbReference type="Gene3D" id="2.40.70.10">
    <property type="entry name" value="Acid Proteases"/>
    <property type="match status" value="1"/>
</dbReference>
<feature type="chain" id="PRO_5045263207" evidence="1">
    <location>
        <begin position="21"/>
        <end position="407"/>
    </location>
</feature>
<evidence type="ECO:0000313" key="3">
    <source>
        <dbReference type="EMBL" id="MFL9845955.1"/>
    </source>
</evidence>
<evidence type="ECO:0000313" key="4">
    <source>
        <dbReference type="Proteomes" id="UP001629156"/>
    </source>
</evidence>
<dbReference type="GO" id="GO:0008233">
    <property type="term" value="F:peptidase activity"/>
    <property type="evidence" value="ECO:0007669"/>
    <property type="project" value="UniProtKB-KW"/>
</dbReference>
<proteinExistence type="predicted"/>
<dbReference type="EMBL" id="JBELPZ010000025">
    <property type="protein sequence ID" value="MFL9845955.1"/>
    <property type="molecule type" value="Genomic_DNA"/>
</dbReference>
<accession>A0ABW8Z2W7</accession>
<dbReference type="InterPro" id="IPR001478">
    <property type="entry name" value="PDZ"/>
</dbReference>
<keyword evidence="1" id="KW-0732">Signal</keyword>
<dbReference type="Pfam" id="PF00595">
    <property type="entry name" value="PDZ"/>
    <property type="match status" value="1"/>
</dbReference>
<organism evidence="3 4">
    <name type="scientific">Flavobacterium rhizosphaerae</name>
    <dbReference type="NCBI Taxonomy" id="3163298"/>
    <lineage>
        <taxon>Bacteria</taxon>
        <taxon>Pseudomonadati</taxon>
        <taxon>Bacteroidota</taxon>
        <taxon>Flavobacteriia</taxon>
        <taxon>Flavobacteriales</taxon>
        <taxon>Flavobacteriaceae</taxon>
        <taxon>Flavobacterium</taxon>
    </lineage>
</organism>
<protein>
    <submittedName>
        <fullName evidence="3">Aspartyl protease family protein</fullName>
    </submittedName>
</protein>
<evidence type="ECO:0000256" key="1">
    <source>
        <dbReference type="SAM" id="SignalP"/>
    </source>
</evidence>
<dbReference type="Pfam" id="PF13650">
    <property type="entry name" value="Asp_protease_2"/>
    <property type="match status" value="1"/>
</dbReference>
<keyword evidence="4" id="KW-1185">Reference proteome</keyword>
<keyword evidence="3" id="KW-0378">Hydrolase</keyword>
<evidence type="ECO:0000259" key="2">
    <source>
        <dbReference type="PROSITE" id="PS50106"/>
    </source>
</evidence>
<dbReference type="PROSITE" id="PS50106">
    <property type="entry name" value="PDZ"/>
    <property type="match status" value="1"/>
</dbReference>
<dbReference type="InterPro" id="IPR036034">
    <property type="entry name" value="PDZ_sf"/>
</dbReference>
<comment type="caution">
    <text evidence="3">The sequence shown here is derived from an EMBL/GenBank/DDBJ whole genome shotgun (WGS) entry which is preliminary data.</text>
</comment>
<dbReference type="SUPFAM" id="SSF50156">
    <property type="entry name" value="PDZ domain-like"/>
    <property type="match status" value="1"/>
</dbReference>
<dbReference type="GO" id="GO:0006508">
    <property type="term" value="P:proteolysis"/>
    <property type="evidence" value="ECO:0007669"/>
    <property type="project" value="UniProtKB-KW"/>
</dbReference>
<name>A0ABW8Z2W7_9FLAO</name>